<protein>
    <submittedName>
        <fullName evidence="2">Uncharacterized protein</fullName>
    </submittedName>
</protein>
<dbReference type="EMBL" id="JBHRYC010000018">
    <property type="protein sequence ID" value="MFC3636051.1"/>
    <property type="molecule type" value="Genomic_DNA"/>
</dbReference>
<evidence type="ECO:0000313" key="2">
    <source>
        <dbReference type="EMBL" id="MFC3636051.1"/>
    </source>
</evidence>
<organism evidence="2 3">
    <name type="scientific">Camelimonas fluminis</name>
    <dbReference type="NCBI Taxonomy" id="1576911"/>
    <lineage>
        <taxon>Bacteria</taxon>
        <taxon>Pseudomonadati</taxon>
        <taxon>Pseudomonadota</taxon>
        <taxon>Alphaproteobacteria</taxon>
        <taxon>Hyphomicrobiales</taxon>
        <taxon>Chelatococcaceae</taxon>
        <taxon>Camelimonas</taxon>
    </lineage>
</organism>
<proteinExistence type="predicted"/>
<evidence type="ECO:0000256" key="1">
    <source>
        <dbReference type="SAM" id="MobiDB-lite"/>
    </source>
</evidence>
<gene>
    <name evidence="2" type="ORF">ACFONL_01430</name>
</gene>
<name>A0ABV7UC43_9HYPH</name>
<sequence>MTTGFPNPVHVAGPAGVTHRIRVATNNELQSIVAFCRLDAVHRHHLVAVPGDNHVVDHSTPAAFYDAVGYDEATRRLCKKNYRRLMRQKQTPNGAHRDTTHLRVPLGDRNTQEMIEPVHPEPP</sequence>
<accession>A0ABV7UC43</accession>
<reference evidence="3" key="1">
    <citation type="journal article" date="2019" name="Int. J. Syst. Evol. Microbiol.">
        <title>The Global Catalogue of Microorganisms (GCM) 10K type strain sequencing project: providing services to taxonomists for standard genome sequencing and annotation.</title>
        <authorList>
            <consortium name="The Broad Institute Genomics Platform"/>
            <consortium name="The Broad Institute Genome Sequencing Center for Infectious Disease"/>
            <person name="Wu L."/>
            <person name="Ma J."/>
        </authorList>
    </citation>
    <scope>NUCLEOTIDE SEQUENCE [LARGE SCALE GENOMIC DNA]</scope>
    <source>
        <strain evidence="3">KCTC 42282</strain>
    </source>
</reference>
<comment type="caution">
    <text evidence="2">The sequence shown here is derived from an EMBL/GenBank/DDBJ whole genome shotgun (WGS) entry which is preliminary data.</text>
</comment>
<keyword evidence="3" id="KW-1185">Reference proteome</keyword>
<dbReference type="Proteomes" id="UP001595704">
    <property type="component" value="Unassembled WGS sequence"/>
</dbReference>
<evidence type="ECO:0000313" key="3">
    <source>
        <dbReference type="Proteomes" id="UP001595704"/>
    </source>
</evidence>
<feature type="region of interest" description="Disordered" evidence="1">
    <location>
        <begin position="85"/>
        <end position="123"/>
    </location>
</feature>
<dbReference type="RefSeq" id="WP_191321191.1">
    <property type="nucleotide sequence ID" value="NZ_BNCG01000049.1"/>
</dbReference>